<dbReference type="HOGENOM" id="CLU_166645_0_0_0"/>
<evidence type="ECO:0000313" key="1">
    <source>
        <dbReference type="EMBL" id="AHG92264.1"/>
    </source>
</evidence>
<organism evidence="1 2">
    <name type="scientific">Gemmatirosa kalamazoonensis</name>
    <dbReference type="NCBI Taxonomy" id="861299"/>
    <lineage>
        <taxon>Bacteria</taxon>
        <taxon>Pseudomonadati</taxon>
        <taxon>Gemmatimonadota</taxon>
        <taxon>Gemmatimonadia</taxon>
        <taxon>Gemmatimonadales</taxon>
        <taxon>Gemmatimonadaceae</taxon>
        <taxon>Gemmatirosa</taxon>
    </lineage>
</organism>
<dbReference type="RefSeq" id="WP_025413614.1">
    <property type="nucleotide sequence ID" value="NZ_CP007129.1"/>
</dbReference>
<geneLocation type="plasmid" evidence="1 2">
    <name>1</name>
</geneLocation>
<dbReference type="Proteomes" id="UP000019151">
    <property type="component" value="Plasmid 1"/>
</dbReference>
<gene>
    <name evidence="1" type="ORF">J421_4729</name>
</gene>
<keyword evidence="1" id="KW-0614">Plasmid</keyword>
<keyword evidence="2" id="KW-1185">Reference proteome</keyword>
<name>W0RMJ9_9BACT</name>
<sequence>MRSEEMRLDGNAAGGMLRELFARDVTAAAATCAGCGTAWSVGALLVYGHAMGTVMRCPGCDAVMLRLARTPGWLRADVSGIALLAVPDAPPS</sequence>
<dbReference type="AlphaFoldDB" id="W0RMJ9"/>
<dbReference type="InterPro" id="IPR045423">
    <property type="entry name" value="DUF6510"/>
</dbReference>
<reference evidence="1 2" key="1">
    <citation type="journal article" date="2014" name="Genome Announc.">
        <title>Genome Sequence and Methylome of Soil Bacterium Gemmatirosa kalamazoonensis KBS708T, a Member of the Rarely Cultivated Gemmatimonadetes Phylum.</title>
        <authorList>
            <person name="Debruyn J.M."/>
            <person name="Radosevich M."/>
            <person name="Wommack K.E."/>
            <person name="Polson S.W."/>
            <person name="Hauser L.J."/>
            <person name="Fawaz M.N."/>
            <person name="Korlach J."/>
            <person name="Tsai Y.C."/>
        </authorList>
    </citation>
    <scope>NUCLEOTIDE SEQUENCE [LARGE SCALE GENOMIC DNA]</scope>
    <source>
        <strain evidence="1 2">KBS708</strain>
        <plasmid evidence="2">Plasmid 1</plasmid>
    </source>
</reference>
<dbReference type="KEGG" id="gba:J421_4729"/>
<dbReference type="InParanoid" id="W0RMJ9"/>
<dbReference type="EMBL" id="CP007129">
    <property type="protein sequence ID" value="AHG92264.1"/>
    <property type="molecule type" value="Genomic_DNA"/>
</dbReference>
<accession>W0RMJ9</accession>
<proteinExistence type="predicted"/>
<evidence type="ECO:0000313" key="2">
    <source>
        <dbReference type="Proteomes" id="UP000019151"/>
    </source>
</evidence>
<dbReference type="Pfam" id="PF20120">
    <property type="entry name" value="DUF6510"/>
    <property type="match status" value="1"/>
</dbReference>
<protein>
    <submittedName>
        <fullName evidence="1">Uncharacterized protein</fullName>
    </submittedName>
</protein>